<evidence type="ECO:0000313" key="2">
    <source>
        <dbReference type="EMBL" id="MBC8535058.1"/>
    </source>
</evidence>
<dbReference type="EMBL" id="JACRSN010000053">
    <property type="protein sequence ID" value="MBC8535058.1"/>
    <property type="molecule type" value="Genomic_DNA"/>
</dbReference>
<dbReference type="Gene3D" id="1.10.260.40">
    <property type="entry name" value="lambda repressor-like DNA-binding domains"/>
    <property type="match status" value="1"/>
</dbReference>
<name>A0A926DAT3_9FIRM</name>
<dbReference type="GO" id="GO:0003677">
    <property type="term" value="F:DNA binding"/>
    <property type="evidence" value="ECO:0007669"/>
    <property type="project" value="InterPro"/>
</dbReference>
<dbReference type="AlphaFoldDB" id="A0A926DAT3"/>
<organism evidence="2 3">
    <name type="scientific">Yeguia hominis</name>
    <dbReference type="NCBI Taxonomy" id="2763662"/>
    <lineage>
        <taxon>Bacteria</taxon>
        <taxon>Bacillati</taxon>
        <taxon>Bacillota</taxon>
        <taxon>Clostridia</taxon>
        <taxon>Eubacteriales</taxon>
        <taxon>Yeguiaceae</taxon>
        <taxon>Yeguia</taxon>
    </lineage>
</organism>
<reference evidence="2" key="1">
    <citation type="submission" date="2020-08" db="EMBL/GenBank/DDBJ databases">
        <title>Genome public.</title>
        <authorList>
            <person name="Liu C."/>
            <person name="Sun Q."/>
        </authorList>
    </citation>
    <scope>NUCLEOTIDE SEQUENCE</scope>
    <source>
        <strain evidence="2">NSJ-40</strain>
    </source>
</reference>
<dbReference type="InterPro" id="IPR001387">
    <property type="entry name" value="Cro/C1-type_HTH"/>
</dbReference>
<keyword evidence="3" id="KW-1185">Reference proteome</keyword>
<dbReference type="PROSITE" id="PS50943">
    <property type="entry name" value="HTH_CROC1"/>
    <property type="match status" value="1"/>
</dbReference>
<protein>
    <submittedName>
        <fullName evidence="2">Helix-turn-helix transcriptional regulator</fullName>
    </submittedName>
</protein>
<dbReference type="InterPro" id="IPR010982">
    <property type="entry name" value="Lambda_DNA-bd_dom_sf"/>
</dbReference>
<dbReference type="SUPFAM" id="SSF47413">
    <property type="entry name" value="lambda repressor-like DNA-binding domains"/>
    <property type="match status" value="1"/>
</dbReference>
<dbReference type="Pfam" id="PF13443">
    <property type="entry name" value="HTH_26"/>
    <property type="match status" value="1"/>
</dbReference>
<dbReference type="Proteomes" id="UP000651482">
    <property type="component" value="Unassembled WGS sequence"/>
</dbReference>
<sequence>IKNKMKKGELAKAAHLSSHTMTQLNNNRLVSMSVMLRLCKVFHCDIGDLMEVVEDETN</sequence>
<comment type="caution">
    <text evidence="2">The sequence shown here is derived from an EMBL/GenBank/DDBJ whole genome shotgun (WGS) entry which is preliminary data.</text>
</comment>
<evidence type="ECO:0000259" key="1">
    <source>
        <dbReference type="PROSITE" id="PS50943"/>
    </source>
</evidence>
<accession>A0A926DAT3</accession>
<proteinExistence type="predicted"/>
<feature type="domain" description="HTH cro/C1-type" evidence="1">
    <location>
        <begin position="2"/>
        <end position="49"/>
    </location>
</feature>
<feature type="non-terminal residue" evidence="2">
    <location>
        <position position="1"/>
    </location>
</feature>
<gene>
    <name evidence="2" type="ORF">IAG03_13995</name>
</gene>
<evidence type="ECO:0000313" key="3">
    <source>
        <dbReference type="Proteomes" id="UP000651482"/>
    </source>
</evidence>